<dbReference type="Gene3D" id="1.50.40.10">
    <property type="entry name" value="Mitochondrial carrier domain"/>
    <property type="match status" value="1"/>
</dbReference>
<keyword evidence="10" id="KW-1185">Reference proteome</keyword>
<dbReference type="Pfam" id="PF25372">
    <property type="entry name" value="DUF7885"/>
    <property type="match status" value="1"/>
</dbReference>
<dbReference type="OrthoDB" id="270584at2759"/>
<keyword evidence="3" id="KW-0813">Transport</keyword>
<keyword evidence="5" id="KW-0677">Repeat</keyword>
<dbReference type="InterPro" id="IPR002067">
    <property type="entry name" value="MCP"/>
</dbReference>
<gene>
    <name evidence="9" type="ORF">OSTQU699_LOCUS10580</name>
</gene>
<dbReference type="SUPFAM" id="SSF103506">
    <property type="entry name" value="Mitochondrial carrier"/>
    <property type="match status" value="1"/>
</dbReference>
<evidence type="ECO:0000256" key="5">
    <source>
        <dbReference type="ARBA" id="ARBA00022737"/>
    </source>
</evidence>
<evidence type="ECO:0000313" key="9">
    <source>
        <dbReference type="EMBL" id="CAD7705225.1"/>
    </source>
</evidence>
<dbReference type="SUPFAM" id="SSF52058">
    <property type="entry name" value="L domain-like"/>
    <property type="match status" value="1"/>
</dbReference>
<keyword evidence="6 7" id="KW-0472">Membrane</keyword>
<evidence type="ECO:0000256" key="4">
    <source>
        <dbReference type="ARBA" id="ARBA00022692"/>
    </source>
</evidence>
<dbReference type="InterPro" id="IPR006553">
    <property type="entry name" value="Leu-rich_rpt_Cys-con_subtyp"/>
</dbReference>
<dbReference type="InterPro" id="IPR023395">
    <property type="entry name" value="MCP_dom_sf"/>
</dbReference>
<protein>
    <recommendedName>
        <fullName evidence="8">F-box/LRR-repeat protein 15-like leucin rich repeat domain-containing protein</fullName>
    </recommendedName>
</protein>
<accession>A0A8S1JFJ5</accession>
<evidence type="ECO:0000256" key="3">
    <source>
        <dbReference type="ARBA" id="ARBA00022448"/>
    </source>
</evidence>
<dbReference type="GO" id="GO:0005930">
    <property type="term" value="C:axoneme"/>
    <property type="evidence" value="ECO:0007669"/>
    <property type="project" value="UniProtKB-SubCell"/>
</dbReference>
<keyword evidence="4 7" id="KW-0812">Transmembrane</keyword>
<evidence type="ECO:0000256" key="6">
    <source>
        <dbReference type="ARBA" id="ARBA00023136"/>
    </source>
</evidence>
<evidence type="ECO:0000313" key="10">
    <source>
        <dbReference type="Proteomes" id="UP000708148"/>
    </source>
</evidence>
<comment type="subcellular location">
    <subcellularLocation>
        <location evidence="2">Cytoplasm</location>
        <location evidence="2">Cytoskeleton</location>
        <location evidence="2">Cilium axoneme</location>
    </subcellularLocation>
    <subcellularLocation>
        <location evidence="1">Membrane</location>
        <topology evidence="1">Multi-pass membrane protein</topology>
    </subcellularLocation>
</comment>
<evidence type="ECO:0000256" key="1">
    <source>
        <dbReference type="ARBA" id="ARBA00004141"/>
    </source>
</evidence>
<evidence type="ECO:0000256" key="2">
    <source>
        <dbReference type="ARBA" id="ARBA00004430"/>
    </source>
</evidence>
<dbReference type="InterPro" id="IPR057207">
    <property type="entry name" value="FBXL15_LRR"/>
</dbReference>
<dbReference type="InterPro" id="IPR032675">
    <property type="entry name" value="LRR_dom_sf"/>
</dbReference>
<dbReference type="InterPro" id="IPR018108">
    <property type="entry name" value="MCP_transmembrane"/>
</dbReference>
<name>A0A8S1JFJ5_9CHLO</name>
<dbReference type="GO" id="GO:0016020">
    <property type="term" value="C:membrane"/>
    <property type="evidence" value="ECO:0007669"/>
    <property type="project" value="UniProtKB-SubCell"/>
</dbReference>
<dbReference type="AlphaFoldDB" id="A0A8S1JFJ5"/>
<dbReference type="Pfam" id="PF00153">
    <property type="entry name" value="Mito_carr"/>
    <property type="match status" value="2"/>
</dbReference>
<feature type="domain" description="F-box/LRR-repeat protein 15-like leucin rich repeat" evidence="8">
    <location>
        <begin position="291"/>
        <end position="384"/>
    </location>
</feature>
<reference evidence="9" key="1">
    <citation type="submission" date="2020-12" db="EMBL/GenBank/DDBJ databases">
        <authorList>
            <person name="Iha C."/>
        </authorList>
    </citation>
    <scope>NUCLEOTIDE SEQUENCE</scope>
</reference>
<organism evidence="9 10">
    <name type="scientific">Ostreobium quekettii</name>
    <dbReference type="NCBI Taxonomy" id="121088"/>
    <lineage>
        <taxon>Eukaryota</taxon>
        <taxon>Viridiplantae</taxon>
        <taxon>Chlorophyta</taxon>
        <taxon>core chlorophytes</taxon>
        <taxon>Ulvophyceae</taxon>
        <taxon>TCBD clade</taxon>
        <taxon>Bryopsidales</taxon>
        <taxon>Ostreobineae</taxon>
        <taxon>Ostreobiaceae</taxon>
        <taxon>Ostreobium</taxon>
    </lineage>
</organism>
<dbReference type="PANTHER" id="PTHR24089">
    <property type="entry name" value="SOLUTE CARRIER FAMILY 25"/>
    <property type="match status" value="1"/>
</dbReference>
<comment type="caution">
    <text evidence="9">The sequence shown here is derived from an EMBL/GenBank/DDBJ whole genome shotgun (WGS) entry which is preliminary data.</text>
</comment>
<dbReference type="Gene3D" id="3.80.10.10">
    <property type="entry name" value="Ribonuclease Inhibitor"/>
    <property type="match status" value="2"/>
</dbReference>
<evidence type="ECO:0000259" key="8">
    <source>
        <dbReference type="Pfam" id="PF25372"/>
    </source>
</evidence>
<dbReference type="PROSITE" id="PS50920">
    <property type="entry name" value="SOLCAR"/>
    <property type="match status" value="2"/>
</dbReference>
<dbReference type="SMART" id="SM00367">
    <property type="entry name" value="LRR_CC"/>
    <property type="match status" value="4"/>
</dbReference>
<sequence>MGGEGDAHGEAIRSDGDDSPWAGMMDDLFESLLARLNCRQVAPLRSVCSRWRDKARRLLLRFETRPRHLRPMPQHMPASLPDLFPALNTIKMDFRGDARWRGSIACLSQLGRLRQLELSGGAVRPWGLPSMDLGPLSGCPCLSWLKLVRCRCTAGAGLQRLTQLQELTLSRCSIDAWDPGLVWILAPIRGLRHLRIDGYTDEARVNLVGVSSLQGLSSLVLRLPVKSPTETFEEIVGMVGISSLDVELTDCQAPETMYAVGLQCVTGMTNLRELRVTAQLALFPDRSGLPLRVLDLAGCYTSVTDVALCQLSRLSVLEWLSVAYCEHISDMGLRNLVSGTSLLRFLSLRSCLNITDWGVEAICRNLLCLRELDIAYCCMVSERSTEGLSGLENLKPQGNWPSSGIRIDVKGSLTSLAINREFAEDRTRTRGLAGAVSRTATAPVDRLKMLLQVQDVSGPRPMVAAFRKMASEGTVKSYFRGNGTNVLKIAPETAIKLTTSDRIKMFIAYDVDDIQPPERFISGALAGAIAQLTVYPLEVLRTRLAVCQVGTYSGLTHAAASMYFQEGWKSFYRGLTPSLIGIVPYAGVDIAAFEILMEDLTEHYNGDPPAPMILGAGMLSSSFAQFVSYPLALAKTRLQVGIWWPHVVHIRSSAQLCASVTPPIDALCH</sequence>
<dbReference type="EMBL" id="CAJHUC010003057">
    <property type="protein sequence ID" value="CAD7705225.1"/>
    <property type="molecule type" value="Genomic_DNA"/>
</dbReference>
<dbReference type="Proteomes" id="UP000708148">
    <property type="component" value="Unassembled WGS sequence"/>
</dbReference>
<dbReference type="PRINTS" id="PR00926">
    <property type="entry name" value="MITOCARRIER"/>
</dbReference>
<proteinExistence type="predicted"/>
<evidence type="ECO:0000256" key="7">
    <source>
        <dbReference type="PROSITE-ProRule" id="PRU00282"/>
    </source>
</evidence>
<feature type="repeat" description="Solcar" evidence="7">
    <location>
        <begin position="425"/>
        <end position="506"/>
    </location>
</feature>
<dbReference type="GO" id="GO:0055085">
    <property type="term" value="P:transmembrane transport"/>
    <property type="evidence" value="ECO:0007669"/>
    <property type="project" value="InterPro"/>
</dbReference>
<feature type="repeat" description="Solcar" evidence="7">
    <location>
        <begin position="514"/>
        <end position="599"/>
    </location>
</feature>